<evidence type="ECO:0000313" key="5">
    <source>
        <dbReference type="EMBL" id="KAK1686530.1"/>
    </source>
</evidence>
<sequence>MVHMARTGVPVDMSDLMMRLVFDLYATIVFGVDPACLSFDMPPVHVADAMDTVMEVGFFRHIVPASCWKVMRRLNIGPERKLAAAQVVLCRFTMDMITKRRKGGHIIGRETHGHHVTLHQ</sequence>
<comment type="caution">
    <text evidence="5">The sequence shown here is derived from an EMBL/GenBank/DDBJ whole genome shotgun (WGS) entry which is preliminary data.</text>
</comment>
<dbReference type="PANTHER" id="PTHR24296">
    <property type="entry name" value="CYTOCHROME P450"/>
    <property type="match status" value="1"/>
</dbReference>
<dbReference type="Proteomes" id="UP001231189">
    <property type="component" value="Unassembled WGS sequence"/>
</dbReference>
<dbReference type="EMBL" id="JAUUTY010000002">
    <property type="protein sequence ID" value="KAK1686530.1"/>
    <property type="molecule type" value="Genomic_DNA"/>
</dbReference>
<dbReference type="GO" id="GO:0004497">
    <property type="term" value="F:monooxygenase activity"/>
    <property type="evidence" value="ECO:0007669"/>
    <property type="project" value="InterPro"/>
</dbReference>
<keyword evidence="6" id="KW-1185">Reference proteome</keyword>
<accession>A0AAD8TPR9</accession>
<proteinExistence type="inferred from homology"/>
<keyword evidence="3" id="KW-0560">Oxidoreductase</keyword>
<dbReference type="InterPro" id="IPR036396">
    <property type="entry name" value="Cyt_P450_sf"/>
</dbReference>
<comment type="similarity">
    <text evidence="1">Belongs to the cytochrome P450 family.</text>
</comment>
<evidence type="ECO:0000256" key="1">
    <source>
        <dbReference type="ARBA" id="ARBA00010617"/>
    </source>
</evidence>
<dbReference type="GO" id="GO:0020037">
    <property type="term" value="F:heme binding"/>
    <property type="evidence" value="ECO:0007669"/>
    <property type="project" value="InterPro"/>
</dbReference>
<dbReference type="Gene3D" id="1.10.630.10">
    <property type="entry name" value="Cytochrome P450"/>
    <property type="match status" value="1"/>
</dbReference>
<organism evidence="5 6">
    <name type="scientific">Lolium multiflorum</name>
    <name type="common">Italian ryegrass</name>
    <name type="synonym">Lolium perenne subsp. multiflorum</name>
    <dbReference type="NCBI Taxonomy" id="4521"/>
    <lineage>
        <taxon>Eukaryota</taxon>
        <taxon>Viridiplantae</taxon>
        <taxon>Streptophyta</taxon>
        <taxon>Embryophyta</taxon>
        <taxon>Tracheophyta</taxon>
        <taxon>Spermatophyta</taxon>
        <taxon>Magnoliopsida</taxon>
        <taxon>Liliopsida</taxon>
        <taxon>Poales</taxon>
        <taxon>Poaceae</taxon>
        <taxon>BOP clade</taxon>
        <taxon>Pooideae</taxon>
        <taxon>Poodae</taxon>
        <taxon>Poeae</taxon>
        <taxon>Poeae Chloroplast Group 2 (Poeae type)</taxon>
        <taxon>Loliodinae</taxon>
        <taxon>Loliinae</taxon>
        <taxon>Lolium</taxon>
    </lineage>
</organism>
<protein>
    <submittedName>
        <fullName evidence="5">Uncharacterized protein</fullName>
    </submittedName>
</protein>
<gene>
    <name evidence="5" type="ORF">QYE76_047378</name>
</gene>
<reference evidence="5" key="1">
    <citation type="submission" date="2023-07" db="EMBL/GenBank/DDBJ databases">
        <title>A chromosome-level genome assembly of Lolium multiflorum.</title>
        <authorList>
            <person name="Chen Y."/>
            <person name="Copetti D."/>
            <person name="Kolliker R."/>
            <person name="Studer B."/>
        </authorList>
    </citation>
    <scope>NUCLEOTIDE SEQUENCE</scope>
    <source>
        <strain evidence="5">02402/16</strain>
        <tissue evidence="5">Leaf</tissue>
    </source>
</reference>
<name>A0AAD8TPR9_LOLMU</name>
<evidence type="ECO:0000256" key="3">
    <source>
        <dbReference type="ARBA" id="ARBA00023002"/>
    </source>
</evidence>
<dbReference type="SUPFAM" id="SSF48264">
    <property type="entry name" value="Cytochrome P450"/>
    <property type="match status" value="1"/>
</dbReference>
<dbReference type="GO" id="GO:0016705">
    <property type="term" value="F:oxidoreductase activity, acting on paired donors, with incorporation or reduction of molecular oxygen"/>
    <property type="evidence" value="ECO:0007669"/>
    <property type="project" value="InterPro"/>
</dbReference>
<evidence type="ECO:0000256" key="4">
    <source>
        <dbReference type="ARBA" id="ARBA00023004"/>
    </source>
</evidence>
<dbReference type="AlphaFoldDB" id="A0AAD8TPR9"/>
<dbReference type="GO" id="GO:0005506">
    <property type="term" value="F:iron ion binding"/>
    <property type="evidence" value="ECO:0007669"/>
    <property type="project" value="InterPro"/>
</dbReference>
<evidence type="ECO:0000256" key="2">
    <source>
        <dbReference type="ARBA" id="ARBA00022723"/>
    </source>
</evidence>
<keyword evidence="4" id="KW-0408">Iron</keyword>
<keyword evidence="2" id="KW-0479">Metal-binding</keyword>
<evidence type="ECO:0000313" key="6">
    <source>
        <dbReference type="Proteomes" id="UP001231189"/>
    </source>
</evidence>